<sequence>MDNDNMDAEFKKAHHFIRTYLGKDQIYTDEEIQEQEKANRFDYKFIPDLDFREYLEHVSLENHRSNDFMAAYPVIVKDDQHFLHFKNQQHPFSVLWEYQNLLYQVNFNINKCSQPFDHFFEKNYFHLTGVMDSKNSSILILPYFNEIRYYKEFSVFCASMFPDNEEDSDNFIKKLFYFDTKGRFIKEEKGHIPNRIPGIAFNEKENVFTEISLQFAEKIHSHTVYIIEQERRFSLVNHQNEFLIDGFYEKIFVNDTLDSALSQSENNICLHFFADKTKVKITEGQMADQKNSWVRFFDGHKKWGILNHHGIETTPEYDYLDWTYDSTKLKAFKGDFSWTFSDEFNENISPRIIGDNEDLYTSAGLELGKGKWGIINLKSEIIVPFEYEWIEELNPELYLANKNGKVYKFDLYNEYSDWKRPEEYPDEHAVAGGEWYLLDLHGNIVKEISLKEVKQLYDSESTKDLDEFKENCGVLAYKF</sequence>
<organism evidence="1 2">
    <name type="scientific">Chryseobacterium oranimense</name>
    <dbReference type="NCBI Taxonomy" id="421058"/>
    <lineage>
        <taxon>Bacteria</taxon>
        <taxon>Pseudomonadati</taxon>
        <taxon>Bacteroidota</taxon>
        <taxon>Flavobacteriia</taxon>
        <taxon>Flavobacteriales</taxon>
        <taxon>Weeksellaceae</taxon>
        <taxon>Chryseobacterium group</taxon>
        <taxon>Chryseobacterium</taxon>
    </lineage>
</organism>
<dbReference type="AlphaFoldDB" id="A0A1M5MBE3"/>
<protein>
    <recommendedName>
        <fullName evidence="3">WG containing repeat-containing protein</fullName>
    </recommendedName>
</protein>
<reference evidence="2" key="1">
    <citation type="submission" date="2016-11" db="EMBL/GenBank/DDBJ databases">
        <authorList>
            <person name="Varghese N."/>
            <person name="Submissions S."/>
        </authorList>
    </citation>
    <scope>NUCLEOTIDE SEQUENCE [LARGE SCALE GENOMIC DNA]</scope>
    <source>
        <strain evidence="2">DSM 19055</strain>
    </source>
</reference>
<dbReference type="EMBL" id="FQWT01000001">
    <property type="protein sequence ID" value="SHG74576.1"/>
    <property type="molecule type" value="Genomic_DNA"/>
</dbReference>
<dbReference type="OrthoDB" id="1213636at2"/>
<evidence type="ECO:0000313" key="2">
    <source>
        <dbReference type="Proteomes" id="UP000184047"/>
    </source>
</evidence>
<name>A0A1M5MBE3_9FLAO</name>
<dbReference type="RefSeq" id="WP_073061167.1">
    <property type="nucleotide sequence ID" value="NZ_FQWT01000001.1"/>
</dbReference>
<gene>
    <name evidence="1" type="ORF">SAMN05421866_1394</name>
</gene>
<evidence type="ECO:0008006" key="3">
    <source>
        <dbReference type="Google" id="ProtNLM"/>
    </source>
</evidence>
<evidence type="ECO:0000313" key="1">
    <source>
        <dbReference type="EMBL" id="SHG74576.1"/>
    </source>
</evidence>
<dbReference type="STRING" id="421058.SAMN05421866_1394"/>
<dbReference type="Proteomes" id="UP000184047">
    <property type="component" value="Unassembled WGS sequence"/>
</dbReference>
<accession>A0A1M5MBE3</accession>
<dbReference type="eggNOG" id="ENOG502ZSH5">
    <property type="taxonomic scope" value="Bacteria"/>
</dbReference>
<proteinExistence type="predicted"/>
<keyword evidence="2" id="KW-1185">Reference proteome</keyword>